<evidence type="ECO:0000256" key="1">
    <source>
        <dbReference type="SAM" id="MobiDB-lite"/>
    </source>
</evidence>
<evidence type="ECO:0008006" key="4">
    <source>
        <dbReference type="Google" id="ProtNLM"/>
    </source>
</evidence>
<keyword evidence="3" id="KW-1185">Reference proteome</keyword>
<feature type="region of interest" description="Disordered" evidence="1">
    <location>
        <begin position="441"/>
        <end position="488"/>
    </location>
</feature>
<name>A0AAD4F7T5_9PEZI</name>
<feature type="compositionally biased region" description="Polar residues" evidence="1">
    <location>
        <begin position="394"/>
        <end position="404"/>
    </location>
</feature>
<protein>
    <recommendedName>
        <fullName evidence="4">AT hook domain-containing protein</fullName>
    </recommendedName>
</protein>
<gene>
    <name evidence="2" type="ORF">NEMBOFW57_004300</name>
</gene>
<accession>A0AAD4F7T5</accession>
<evidence type="ECO:0000313" key="3">
    <source>
        <dbReference type="Proteomes" id="UP001197093"/>
    </source>
</evidence>
<feature type="compositionally biased region" description="Polar residues" evidence="1">
    <location>
        <begin position="84"/>
        <end position="93"/>
    </location>
</feature>
<dbReference type="AlphaFoldDB" id="A0AAD4F7T5"/>
<feature type="region of interest" description="Disordered" evidence="1">
    <location>
        <begin position="273"/>
        <end position="421"/>
    </location>
</feature>
<organism evidence="2 3">
    <name type="scientific">Staphylotrichum longicolle</name>
    <dbReference type="NCBI Taxonomy" id="669026"/>
    <lineage>
        <taxon>Eukaryota</taxon>
        <taxon>Fungi</taxon>
        <taxon>Dikarya</taxon>
        <taxon>Ascomycota</taxon>
        <taxon>Pezizomycotina</taxon>
        <taxon>Sordariomycetes</taxon>
        <taxon>Sordariomycetidae</taxon>
        <taxon>Sordariales</taxon>
        <taxon>Chaetomiaceae</taxon>
        <taxon>Staphylotrichum</taxon>
    </lineage>
</organism>
<comment type="caution">
    <text evidence="2">The sequence shown here is derived from an EMBL/GenBank/DDBJ whole genome shotgun (WGS) entry which is preliminary data.</text>
</comment>
<dbReference type="Proteomes" id="UP001197093">
    <property type="component" value="Unassembled WGS sequence"/>
</dbReference>
<dbReference type="EMBL" id="JAHCVI010000001">
    <property type="protein sequence ID" value="KAG7294230.1"/>
    <property type="molecule type" value="Genomic_DNA"/>
</dbReference>
<reference evidence="2" key="1">
    <citation type="submission" date="2023-02" db="EMBL/GenBank/DDBJ databases">
        <authorList>
            <person name="Palmer J.M."/>
        </authorList>
    </citation>
    <scope>NUCLEOTIDE SEQUENCE</scope>
    <source>
        <strain evidence="2">FW57</strain>
    </source>
</reference>
<proteinExistence type="predicted"/>
<feature type="compositionally biased region" description="Polar residues" evidence="1">
    <location>
        <begin position="157"/>
        <end position="166"/>
    </location>
</feature>
<sequence length="507" mass="54607">MGLDERFLDSEDEGSDFGDGAGFGDVGVPDEAEMPAMSPSRLSRHHTNRAPTRPTPRSFGAFMTSNKAVHTQDVIPDTAPAGPSASNWTQISSAPPPAQKPQLKDHSSLSSMTDPLPTSRKSKRAHETSQTDVIDLTETPRKDVANSGSDVWDVPTSARSQRSTRTYGKRKLAQLSLEQELTPNAMPDTQDPYAFPDATPPTKKKVGCDQPRSPTQRPPDSSPVMLVPIEDATSSDRRTRSTRKKKGGFEVESSMPDTAAPSLYITQSTLTASQKREYRTVSLSSEAMPEGSEMLPPDQTFGAGEVYKSSGATTIAYPTPSRVASSRRLPEITEEMDGNGADTSLAVDADHQPPTKRKRRPAKADAPSTKPQAEPIVIDDEPEQDTPHHHHQPLSETSPNSQPSRAPADSVPLCVTGVDEGKENGGLEVVAVAAKDDALVRKTEGKGTEREMEKGTEREMEKGTEKEKQPAAGKDGKAGGGAGQKVQYRVGLSKRSRIAPLLKCLKK</sequence>
<feature type="compositionally biased region" description="Basic and acidic residues" evidence="1">
    <location>
        <begin position="441"/>
        <end position="477"/>
    </location>
</feature>
<evidence type="ECO:0000313" key="2">
    <source>
        <dbReference type="EMBL" id="KAG7294230.1"/>
    </source>
</evidence>
<feature type="region of interest" description="Disordered" evidence="1">
    <location>
        <begin position="1"/>
        <end position="255"/>
    </location>
</feature>